<keyword evidence="3 5" id="KW-0808">Transferase</keyword>
<dbReference type="CDD" id="cd04186">
    <property type="entry name" value="GT_2_like_c"/>
    <property type="match status" value="1"/>
</dbReference>
<evidence type="ECO:0000313" key="5">
    <source>
        <dbReference type="EMBL" id="ABJ87228.1"/>
    </source>
</evidence>
<dbReference type="InParanoid" id="Q01SZ2"/>
<feature type="domain" description="Glycosyltransferase 2-like" evidence="4">
    <location>
        <begin position="2"/>
        <end position="169"/>
    </location>
</feature>
<reference evidence="5" key="1">
    <citation type="submission" date="2006-10" db="EMBL/GenBank/DDBJ databases">
        <title>Complete sequence of Solibacter usitatus Ellin6076.</title>
        <authorList>
            <consortium name="US DOE Joint Genome Institute"/>
            <person name="Copeland A."/>
            <person name="Lucas S."/>
            <person name="Lapidus A."/>
            <person name="Barry K."/>
            <person name="Detter J.C."/>
            <person name="Glavina del Rio T."/>
            <person name="Hammon N."/>
            <person name="Israni S."/>
            <person name="Dalin E."/>
            <person name="Tice H."/>
            <person name="Pitluck S."/>
            <person name="Thompson L.S."/>
            <person name="Brettin T."/>
            <person name="Bruce D."/>
            <person name="Han C."/>
            <person name="Tapia R."/>
            <person name="Gilna P."/>
            <person name="Schmutz J."/>
            <person name="Larimer F."/>
            <person name="Land M."/>
            <person name="Hauser L."/>
            <person name="Kyrpides N."/>
            <person name="Mikhailova N."/>
            <person name="Janssen P.H."/>
            <person name="Kuske C.R."/>
            <person name="Richardson P."/>
        </authorList>
    </citation>
    <scope>NUCLEOTIDE SEQUENCE</scope>
    <source>
        <strain evidence="5">Ellin6076</strain>
    </source>
</reference>
<dbReference type="InterPro" id="IPR029044">
    <property type="entry name" value="Nucleotide-diphossugar_trans"/>
</dbReference>
<dbReference type="PANTHER" id="PTHR43179">
    <property type="entry name" value="RHAMNOSYLTRANSFERASE WBBL"/>
    <property type="match status" value="1"/>
</dbReference>
<keyword evidence="2" id="KW-0328">Glycosyltransferase</keyword>
<evidence type="ECO:0000256" key="1">
    <source>
        <dbReference type="ARBA" id="ARBA00006739"/>
    </source>
</evidence>
<organism evidence="5">
    <name type="scientific">Solibacter usitatus (strain Ellin6076)</name>
    <dbReference type="NCBI Taxonomy" id="234267"/>
    <lineage>
        <taxon>Bacteria</taxon>
        <taxon>Pseudomonadati</taxon>
        <taxon>Acidobacteriota</taxon>
        <taxon>Terriglobia</taxon>
        <taxon>Bryobacterales</taxon>
        <taxon>Solibacteraceae</taxon>
        <taxon>Candidatus Solibacter</taxon>
    </lineage>
</organism>
<dbReference type="EMBL" id="CP000473">
    <property type="protein sequence ID" value="ABJ87228.1"/>
    <property type="molecule type" value="Genomic_DNA"/>
</dbReference>
<dbReference type="SUPFAM" id="SSF53448">
    <property type="entry name" value="Nucleotide-diphospho-sugar transferases"/>
    <property type="match status" value="1"/>
</dbReference>
<accession>Q01SZ2</accession>
<dbReference type="STRING" id="234267.Acid_6302"/>
<dbReference type="eggNOG" id="COG1216">
    <property type="taxonomic scope" value="Bacteria"/>
</dbReference>
<dbReference type="GO" id="GO:0016757">
    <property type="term" value="F:glycosyltransferase activity"/>
    <property type="evidence" value="ECO:0007669"/>
    <property type="project" value="UniProtKB-KW"/>
</dbReference>
<evidence type="ECO:0000256" key="3">
    <source>
        <dbReference type="ARBA" id="ARBA00022679"/>
    </source>
</evidence>
<dbReference type="KEGG" id="sus:Acid_6302"/>
<dbReference type="InterPro" id="IPR001173">
    <property type="entry name" value="Glyco_trans_2-like"/>
</dbReference>
<evidence type="ECO:0000259" key="4">
    <source>
        <dbReference type="Pfam" id="PF00535"/>
    </source>
</evidence>
<dbReference type="Gene3D" id="3.90.550.10">
    <property type="entry name" value="Spore Coat Polysaccharide Biosynthesis Protein SpsA, Chain A"/>
    <property type="match status" value="1"/>
</dbReference>
<dbReference type="HOGENOM" id="CLU_023845_4_0_0"/>
<evidence type="ECO:0000256" key="2">
    <source>
        <dbReference type="ARBA" id="ARBA00022676"/>
    </source>
</evidence>
<comment type="similarity">
    <text evidence="1">Belongs to the glycosyltransferase 2 family.</text>
</comment>
<gene>
    <name evidence="5" type="ordered locus">Acid_6302</name>
</gene>
<protein>
    <submittedName>
        <fullName evidence="5">Glycosyl transferase, family 2</fullName>
    </submittedName>
</protein>
<dbReference type="Pfam" id="PF00535">
    <property type="entry name" value="Glycos_transf_2"/>
    <property type="match status" value="1"/>
</dbReference>
<dbReference type="PANTHER" id="PTHR43179:SF12">
    <property type="entry name" value="GALACTOFURANOSYLTRANSFERASE GLFT2"/>
    <property type="match status" value="1"/>
</dbReference>
<name>Q01SZ2_SOLUE</name>
<sequence length="326" mass="36115">MVVNWNRKELLRACLCSLALQGDVTFETIVVDNGSTDGSAEMAESEFGTRVIRNCANRGFCAANNQGIEAARGEFVALLNNDAEAEPGWLAALERACASHPEVGMAASKVLVWEDPARIDKAGHLMFPDGQNRGRGTGALDKGQYDREEEVLWPDGCAAMYRKEMLDEIGGFDEDFFAYGDDAELGLRARIAGWKCVYTPHAVVRHHRGSTLGKGSSWRLKLIERNRVLLALKLFPWSLLLLNPFYYALRLVAGFLMAHRGEGDTSHFPGILGKLRIAGALLSGDLDALRLTPRMLRKRSQIRRALSAHEVKELLLTHRLSLRDVA</sequence>
<dbReference type="CAZy" id="GT2">
    <property type="family name" value="Glycosyltransferase Family 2"/>
</dbReference>
<dbReference type="AlphaFoldDB" id="Q01SZ2"/>
<proteinExistence type="inferred from homology"/>